<keyword evidence="6" id="KW-0812">Transmembrane</keyword>
<evidence type="ECO:0000256" key="7">
    <source>
        <dbReference type="ARBA" id="ARBA00022729"/>
    </source>
</evidence>
<keyword evidence="5" id="KW-0808">Transferase</keyword>
<evidence type="ECO:0000256" key="13">
    <source>
        <dbReference type="ARBA" id="ARBA00023136"/>
    </source>
</evidence>
<dbReference type="Pfam" id="PF00560">
    <property type="entry name" value="LRR_1"/>
    <property type="match status" value="5"/>
</dbReference>
<dbReference type="InterPro" id="IPR001611">
    <property type="entry name" value="Leu-rich_rpt"/>
</dbReference>
<dbReference type="Proteomes" id="UP001291926">
    <property type="component" value="Unassembled WGS sequence"/>
</dbReference>
<keyword evidence="3" id="KW-0723">Serine/threonine-protein kinase</keyword>
<keyword evidence="9" id="KW-0547">Nucleotide-binding</keyword>
<evidence type="ECO:0000256" key="1">
    <source>
        <dbReference type="ARBA" id="ARBA00004370"/>
    </source>
</evidence>
<organism evidence="17 18">
    <name type="scientific">Penstemon davidsonii</name>
    <dbReference type="NCBI Taxonomy" id="160366"/>
    <lineage>
        <taxon>Eukaryota</taxon>
        <taxon>Viridiplantae</taxon>
        <taxon>Streptophyta</taxon>
        <taxon>Embryophyta</taxon>
        <taxon>Tracheophyta</taxon>
        <taxon>Spermatophyta</taxon>
        <taxon>Magnoliopsida</taxon>
        <taxon>eudicotyledons</taxon>
        <taxon>Gunneridae</taxon>
        <taxon>Pentapetalae</taxon>
        <taxon>asterids</taxon>
        <taxon>lamiids</taxon>
        <taxon>Lamiales</taxon>
        <taxon>Plantaginaceae</taxon>
        <taxon>Cheloneae</taxon>
        <taxon>Penstemon</taxon>
    </lineage>
</organism>
<keyword evidence="8" id="KW-0677">Repeat</keyword>
<keyword evidence="11" id="KW-0067">ATP-binding</keyword>
<dbReference type="PANTHER" id="PTHR45974:SF266">
    <property type="entry name" value="LEUCINE-RICH REPEAT RECEPTOR PROTEIN KINASE HPCA1"/>
    <property type="match status" value="1"/>
</dbReference>
<dbReference type="SUPFAM" id="SSF52058">
    <property type="entry name" value="L domain-like"/>
    <property type="match status" value="2"/>
</dbReference>
<dbReference type="PRINTS" id="PR00019">
    <property type="entry name" value="LEURICHRPT"/>
</dbReference>
<dbReference type="SMART" id="SM00369">
    <property type="entry name" value="LRR_TYP"/>
    <property type="match status" value="4"/>
</dbReference>
<keyword evidence="10" id="KW-0418">Kinase</keyword>
<keyword evidence="18" id="KW-1185">Reference proteome</keyword>
<evidence type="ECO:0000256" key="8">
    <source>
        <dbReference type="ARBA" id="ARBA00022737"/>
    </source>
</evidence>
<dbReference type="EC" id="2.7.11.1" evidence="2"/>
<name>A0ABR0CU84_9LAMI</name>
<dbReference type="Gene3D" id="3.80.10.10">
    <property type="entry name" value="Ribonuclease Inhibitor"/>
    <property type="match status" value="3"/>
</dbReference>
<evidence type="ECO:0000256" key="12">
    <source>
        <dbReference type="ARBA" id="ARBA00022989"/>
    </source>
</evidence>
<reference evidence="17 18" key="1">
    <citation type="journal article" date="2023" name="bioRxiv">
        <title>Genome report: Whole genome sequence and annotation of Penstemon davidsonii.</title>
        <authorList>
            <person name="Ostevik K.L."/>
            <person name="Alabady M."/>
            <person name="Zhang M."/>
            <person name="Rausher M.D."/>
        </authorList>
    </citation>
    <scope>NUCLEOTIDE SEQUENCE [LARGE SCALE GENOMIC DNA]</scope>
    <source>
        <strain evidence="17">DNT005</strain>
        <tissue evidence="17">Whole leaf</tissue>
    </source>
</reference>
<evidence type="ECO:0000256" key="4">
    <source>
        <dbReference type="ARBA" id="ARBA00022614"/>
    </source>
</evidence>
<evidence type="ECO:0000256" key="15">
    <source>
        <dbReference type="SAM" id="SignalP"/>
    </source>
</evidence>
<evidence type="ECO:0000256" key="6">
    <source>
        <dbReference type="ARBA" id="ARBA00022692"/>
    </source>
</evidence>
<evidence type="ECO:0000256" key="2">
    <source>
        <dbReference type="ARBA" id="ARBA00012513"/>
    </source>
</evidence>
<keyword evidence="14" id="KW-0325">Glycoprotein</keyword>
<evidence type="ECO:0000313" key="18">
    <source>
        <dbReference type="Proteomes" id="UP001291926"/>
    </source>
</evidence>
<sequence length="475" mass="53072">MFSNPNLPFTLFLHFTILITHQALSITTTQCHIDDENGLLAFKSGIIFDPSGMLNSWKPNTDCCKWDSVECSPDPNNKRVTGLYIYGRAPEGINILSGQISASLSRLKYLNSLLLKDLGNLTGPFPEFLFTLPNLSTISIPNSKLYGRIPKSIGNMTNLLTLDLSGNQFSGSMPSSLAKLARLRELYLSDNRLSGRVPLSFKRLKNLFVLNLSRNQFTGTIPDIFKEPMTILRFSNNKFTGKIPQSLLSVRAIVIDFGNNELTGEIPEFGWAFDWIRELNLSRNQFSGSVPEWYGTLSKISILDLSHNKLNGSFPEMNGVNTLDLSYNNFRFGSIPKWIGNTYMENLGMAKCGIKIKLNDWIPIANYKNIDLSENEITGNPLQLLNSKVSLEGFYASKNKLKFDMKHMKVGKNLKLLDLSNNMVFGIVPKAVSRLKELNVSYNHLCGKLPATKFLESAFLGNDCLCGAPLPPCKV</sequence>
<dbReference type="PANTHER" id="PTHR45974">
    <property type="entry name" value="RECEPTOR-LIKE PROTEIN 55"/>
    <property type="match status" value="1"/>
</dbReference>
<feature type="domain" description="Leucine-rich repeat-containing N-terminal plant-type" evidence="16">
    <location>
        <begin position="34"/>
        <end position="72"/>
    </location>
</feature>
<dbReference type="Pfam" id="PF13855">
    <property type="entry name" value="LRR_8"/>
    <property type="match status" value="1"/>
</dbReference>
<gene>
    <name evidence="17" type="ORF">RD792_013693</name>
</gene>
<dbReference type="EMBL" id="JAYDYQ010002686">
    <property type="protein sequence ID" value="KAK4480615.1"/>
    <property type="molecule type" value="Genomic_DNA"/>
</dbReference>
<evidence type="ECO:0000256" key="14">
    <source>
        <dbReference type="ARBA" id="ARBA00023180"/>
    </source>
</evidence>
<keyword evidence="12" id="KW-1133">Transmembrane helix</keyword>
<keyword evidence="7 15" id="KW-0732">Signal</keyword>
<dbReference type="InterPro" id="IPR013210">
    <property type="entry name" value="LRR_N_plant-typ"/>
</dbReference>
<keyword evidence="4" id="KW-0433">Leucine-rich repeat</keyword>
<proteinExistence type="predicted"/>
<evidence type="ECO:0000256" key="5">
    <source>
        <dbReference type="ARBA" id="ARBA00022679"/>
    </source>
</evidence>
<evidence type="ECO:0000313" key="17">
    <source>
        <dbReference type="EMBL" id="KAK4480615.1"/>
    </source>
</evidence>
<comment type="subcellular location">
    <subcellularLocation>
        <location evidence="1">Membrane</location>
    </subcellularLocation>
</comment>
<evidence type="ECO:0000256" key="9">
    <source>
        <dbReference type="ARBA" id="ARBA00022741"/>
    </source>
</evidence>
<dbReference type="InterPro" id="IPR032675">
    <property type="entry name" value="LRR_dom_sf"/>
</dbReference>
<accession>A0ABR0CU84</accession>
<feature type="chain" id="PRO_5047326386" description="non-specific serine/threonine protein kinase" evidence="15">
    <location>
        <begin position="26"/>
        <end position="475"/>
    </location>
</feature>
<evidence type="ECO:0000256" key="3">
    <source>
        <dbReference type="ARBA" id="ARBA00022527"/>
    </source>
</evidence>
<dbReference type="Pfam" id="PF08263">
    <property type="entry name" value="LRRNT_2"/>
    <property type="match status" value="1"/>
</dbReference>
<comment type="caution">
    <text evidence="17">The sequence shown here is derived from an EMBL/GenBank/DDBJ whole genome shotgun (WGS) entry which is preliminary data.</text>
</comment>
<dbReference type="InterPro" id="IPR003591">
    <property type="entry name" value="Leu-rich_rpt_typical-subtyp"/>
</dbReference>
<keyword evidence="13" id="KW-0472">Membrane</keyword>
<evidence type="ECO:0000256" key="11">
    <source>
        <dbReference type="ARBA" id="ARBA00022840"/>
    </source>
</evidence>
<evidence type="ECO:0000259" key="16">
    <source>
        <dbReference type="Pfam" id="PF08263"/>
    </source>
</evidence>
<evidence type="ECO:0000256" key="10">
    <source>
        <dbReference type="ARBA" id="ARBA00022777"/>
    </source>
</evidence>
<feature type="signal peptide" evidence="15">
    <location>
        <begin position="1"/>
        <end position="25"/>
    </location>
</feature>
<protein>
    <recommendedName>
        <fullName evidence="2">non-specific serine/threonine protein kinase</fullName>
        <ecNumber evidence="2">2.7.11.1</ecNumber>
    </recommendedName>
</protein>